<organism evidence="1 2">
    <name type="scientific">Phaseolus coccineus</name>
    <name type="common">Scarlet runner bean</name>
    <name type="synonym">Phaseolus multiflorus</name>
    <dbReference type="NCBI Taxonomy" id="3886"/>
    <lineage>
        <taxon>Eukaryota</taxon>
        <taxon>Viridiplantae</taxon>
        <taxon>Streptophyta</taxon>
        <taxon>Embryophyta</taxon>
        <taxon>Tracheophyta</taxon>
        <taxon>Spermatophyta</taxon>
        <taxon>Magnoliopsida</taxon>
        <taxon>eudicotyledons</taxon>
        <taxon>Gunneridae</taxon>
        <taxon>Pentapetalae</taxon>
        <taxon>rosids</taxon>
        <taxon>fabids</taxon>
        <taxon>Fabales</taxon>
        <taxon>Fabaceae</taxon>
        <taxon>Papilionoideae</taxon>
        <taxon>50 kb inversion clade</taxon>
        <taxon>NPAAA clade</taxon>
        <taxon>indigoferoid/millettioid clade</taxon>
        <taxon>Phaseoleae</taxon>
        <taxon>Phaseolus</taxon>
    </lineage>
</organism>
<gene>
    <name evidence="1" type="ORF">VNO80_11571</name>
</gene>
<reference evidence="1 2" key="1">
    <citation type="submission" date="2024-01" db="EMBL/GenBank/DDBJ databases">
        <title>The genomes of 5 underutilized Papilionoideae crops provide insights into root nodulation and disease resistanc.</title>
        <authorList>
            <person name="Jiang F."/>
        </authorList>
    </citation>
    <scope>NUCLEOTIDE SEQUENCE [LARGE SCALE GENOMIC DNA]</scope>
    <source>
        <strain evidence="1">JINMINGXINNONG_FW02</strain>
        <tissue evidence="1">Leaves</tissue>
    </source>
</reference>
<keyword evidence="2" id="KW-1185">Reference proteome</keyword>
<dbReference type="EMBL" id="JAYMYR010000004">
    <property type="protein sequence ID" value="KAK7369532.1"/>
    <property type="molecule type" value="Genomic_DNA"/>
</dbReference>
<accession>A0AAN9NFF4</accession>
<evidence type="ECO:0000313" key="1">
    <source>
        <dbReference type="EMBL" id="KAK7369532.1"/>
    </source>
</evidence>
<dbReference type="Proteomes" id="UP001374584">
    <property type="component" value="Unassembled WGS sequence"/>
</dbReference>
<name>A0AAN9NFF4_PHACN</name>
<dbReference type="AlphaFoldDB" id="A0AAN9NFF4"/>
<comment type="caution">
    <text evidence="1">The sequence shown here is derived from an EMBL/GenBank/DDBJ whole genome shotgun (WGS) entry which is preliminary data.</text>
</comment>
<protein>
    <recommendedName>
        <fullName evidence="3">PH domain-containing protein</fullName>
    </recommendedName>
</protein>
<evidence type="ECO:0000313" key="2">
    <source>
        <dbReference type="Proteomes" id="UP001374584"/>
    </source>
</evidence>
<sequence length="106" mass="12223">MVLMFCKEKATNGEEWVEAIDKTRPSNSLNSNQFSLGYKRTGFAALEYLYSSGEYLSPISFRCFLLRASGLQLKLKLRMVVVFVCWNASFLVDDGYQCRRRVCELN</sequence>
<evidence type="ECO:0008006" key="3">
    <source>
        <dbReference type="Google" id="ProtNLM"/>
    </source>
</evidence>
<proteinExistence type="predicted"/>